<feature type="binding site" evidence="6">
    <location>
        <position position="18"/>
    </location>
    <ligand>
        <name>tRNA</name>
        <dbReference type="ChEBI" id="CHEBI:17843"/>
    </ligand>
</feature>
<feature type="binding site" evidence="6">
    <location>
        <position position="69"/>
    </location>
    <ligand>
        <name>tRNA</name>
        <dbReference type="ChEBI" id="CHEBI:17843"/>
    </ligand>
</feature>
<keyword evidence="3 6" id="KW-0378">Hydrolase</keyword>
<keyword evidence="2 6" id="KW-0820">tRNA-binding</keyword>
<comment type="function">
    <text evidence="6">Hydrolyzes ribosome-free peptidyl-tRNAs (with 1 or more amino acids incorporated), which drop off the ribosome during protein synthesis, or as a result of ribosome stalling.</text>
</comment>
<feature type="site" description="Stabilizes the basic form of H active site to accept a proton" evidence="6">
    <location>
        <position position="96"/>
    </location>
</feature>
<evidence type="ECO:0000256" key="1">
    <source>
        <dbReference type="ARBA" id="ARBA00013260"/>
    </source>
</evidence>
<dbReference type="NCBIfam" id="TIGR00447">
    <property type="entry name" value="pth"/>
    <property type="match status" value="1"/>
</dbReference>
<dbReference type="RefSeq" id="WP_157992100.1">
    <property type="nucleotide sequence ID" value="NZ_LR217698.1"/>
</dbReference>
<organism evidence="7 8">
    <name type="scientific">Candidatus Erwinia haradaeae</name>
    <dbReference type="NCBI Taxonomy" id="1922217"/>
    <lineage>
        <taxon>Bacteria</taxon>
        <taxon>Pseudomonadati</taxon>
        <taxon>Pseudomonadota</taxon>
        <taxon>Gammaproteobacteria</taxon>
        <taxon>Enterobacterales</taxon>
        <taxon>Erwiniaceae</taxon>
        <taxon>Erwinia</taxon>
    </lineage>
</organism>
<dbReference type="FunFam" id="3.40.50.1470:FF:000001">
    <property type="entry name" value="Peptidyl-tRNA hydrolase"/>
    <property type="match status" value="1"/>
</dbReference>
<feature type="binding site" evidence="6">
    <location>
        <position position="117"/>
    </location>
    <ligand>
        <name>tRNA</name>
        <dbReference type="ChEBI" id="CHEBI:17843"/>
    </ligand>
</feature>
<dbReference type="GO" id="GO:0005737">
    <property type="term" value="C:cytoplasm"/>
    <property type="evidence" value="ECO:0007669"/>
    <property type="project" value="UniProtKB-SubCell"/>
</dbReference>
<dbReference type="SUPFAM" id="SSF53178">
    <property type="entry name" value="Peptidyl-tRNA hydrolase-like"/>
    <property type="match status" value="1"/>
</dbReference>
<dbReference type="GO" id="GO:0006515">
    <property type="term" value="P:protein quality control for misfolded or incompletely synthesized proteins"/>
    <property type="evidence" value="ECO:0007669"/>
    <property type="project" value="UniProtKB-UniRule"/>
</dbReference>
<gene>
    <name evidence="6 7" type="primary">pth</name>
    <name evidence="7" type="ORF">ERCICURT3053_435</name>
</gene>
<evidence type="ECO:0000256" key="4">
    <source>
        <dbReference type="ARBA" id="ARBA00022884"/>
    </source>
</evidence>
<accession>A0A451D026</accession>
<dbReference type="CDD" id="cd00462">
    <property type="entry name" value="PTH"/>
    <property type="match status" value="1"/>
</dbReference>
<dbReference type="HAMAP" id="MF_00083">
    <property type="entry name" value="Pept_tRNA_hydro_bact"/>
    <property type="match status" value="1"/>
</dbReference>
<dbReference type="EMBL" id="LR217698">
    <property type="protein sequence ID" value="VFP78803.1"/>
    <property type="molecule type" value="Genomic_DNA"/>
</dbReference>
<dbReference type="InterPro" id="IPR001328">
    <property type="entry name" value="Pept_tRNA_hydro"/>
</dbReference>
<dbReference type="PANTHER" id="PTHR17224:SF1">
    <property type="entry name" value="PEPTIDYL-TRNA HYDROLASE"/>
    <property type="match status" value="1"/>
</dbReference>
<dbReference type="GO" id="GO:0004045">
    <property type="term" value="F:peptidyl-tRNA hydrolase activity"/>
    <property type="evidence" value="ECO:0007669"/>
    <property type="project" value="UniProtKB-UniRule"/>
</dbReference>
<dbReference type="InterPro" id="IPR036416">
    <property type="entry name" value="Pept_tRNA_hydro_sf"/>
</dbReference>
<dbReference type="GO" id="GO:0000049">
    <property type="term" value="F:tRNA binding"/>
    <property type="evidence" value="ECO:0007669"/>
    <property type="project" value="UniProtKB-UniRule"/>
</dbReference>
<protein>
    <recommendedName>
        <fullName evidence="5 6">Peptidyl-tRNA hydrolase</fullName>
        <shortName evidence="6">Pth</shortName>
        <ecNumber evidence="1 6">3.1.1.29</ecNumber>
    </recommendedName>
</protein>
<proteinExistence type="inferred from homology"/>
<comment type="subcellular location">
    <subcellularLocation>
        <location evidence="6">Cytoplasm</location>
    </subcellularLocation>
</comment>
<dbReference type="Proteomes" id="UP000294364">
    <property type="component" value="Chromosome"/>
</dbReference>
<feature type="active site" description="Proton acceptor" evidence="6">
    <location>
        <position position="23"/>
    </location>
</feature>
<evidence type="ECO:0000313" key="8">
    <source>
        <dbReference type="Proteomes" id="UP000294364"/>
    </source>
</evidence>
<sequence>MTSPIQLIVGLSNPGAIYTSTRHNIGAWYVKFLAKRYDVSFKKNRKFFGYTARLHIDNKHLRLLIPTTFMNNSGKSVLAMANFYHIQNEEILVAHDDLNLPVGIAKFKNNENYGGHNGLKNININLGKKRNFHRLSIGIGHPGDRNKVVEFVLGQPLKEEKQKIINVINEATLCTELWLKHTYLEAINRLHNFKAI</sequence>
<comment type="subunit">
    <text evidence="6">Monomer.</text>
</comment>
<evidence type="ECO:0000256" key="5">
    <source>
        <dbReference type="ARBA" id="ARBA00050038"/>
    </source>
</evidence>
<keyword evidence="6" id="KW-0963">Cytoplasm</keyword>
<dbReference type="PANTHER" id="PTHR17224">
    <property type="entry name" value="PEPTIDYL-TRNA HYDROLASE"/>
    <property type="match status" value="1"/>
</dbReference>
<dbReference type="OrthoDB" id="9800507at2"/>
<dbReference type="Pfam" id="PF01195">
    <property type="entry name" value="Pept_tRNA_hydro"/>
    <property type="match status" value="1"/>
</dbReference>
<evidence type="ECO:0000256" key="3">
    <source>
        <dbReference type="ARBA" id="ARBA00022801"/>
    </source>
</evidence>
<evidence type="ECO:0000313" key="7">
    <source>
        <dbReference type="EMBL" id="VFP78803.1"/>
    </source>
</evidence>
<comment type="function">
    <text evidence="6">Catalyzes the release of premature peptidyl moieties from peptidyl-tRNA molecules trapped in stalled 50S ribosomal subunits, and thus maintains levels of free tRNAs and 50S ribosomes.</text>
</comment>
<feature type="site" description="Discriminates between blocked and unblocked aminoacyl-tRNA" evidence="6">
    <location>
        <position position="13"/>
    </location>
</feature>
<dbReference type="AlphaFoldDB" id="A0A451D026"/>
<evidence type="ECO:0000256" key="6">
    <source>
        <dbReference type="HAMAP-Rule" id="MF_00083"/>
    </source>
</evidence>
<comment type="catalytic activity">
    <reaction evidence="6">
        <text>an N-acyl-L-alpha-aminoacyl-tRNA + H2O = an N-acyl-L-amino acid + a tRNA + H(+)</text>
        <dbReference type="Rhea" id="RHEA:54448"/>
        <dbReference type="Rhea" id="RHEA-COMP:10123"/>
        <dbReference type="Rhea" id="RHEA-COMP:13883"/>
        <dbReference type="ChEBI" id="CHEBI:15377"/>
        <dbReference type="ChEBI" id="CHEBI:15378"/>
        <dbReference type="ChEBI" id="CHEBI:59874"/>
        <dbReference type="ChEBI" id="CHEBI:78442"/>
        <dbReference type="ChEBI" id="CHEBI:138191"/>
        <dbReference type="EC" id="3.1.1.29"/>
    </reaction>
</comment>
<dbReference type="EC" id="3.1.1.29" evidence="1 6"/>
<reference evidence="7 8" key="1">
    <citation type="submission" date="2019-02" db="EMBL/GenBank/DDBJ databases">
        <authorList>
            <person name="Manzano-Marin A."/>
            <person name="Manzano-Marin A."/>
        </authorList>
    </citation>
    <scope>NUCLEOTIDE SEQUENCE [LARGE SCALE GENOMIC DNA]</scope>
    <source>
        <strain evidence="7 8">ErCicurtihirsuta</strain>
    </source>
</reference>
<comment type="similarity">
    <text evidence="6">Belongs to the PTH family.</text>
</comment>
<keyword evidence="4 6" id="KW-0694">RNA-binding</keyword>
<dbReference type="Gene3D" id="3.40.50.1470">
    <property type="entry name" value="Peptidyl-tRNA hydrolase"/>
    <property type="match status" value="1"/>
</dbReference>
<evidence type="ECO:0000256" key="2">
    <source>
        <dbReference type="ARBA" id="ARBA00022555"/>
    </source>
</evidence>
<name>A0A451D026_9GAMM</name>
<feature type="binding site" evidence="6">
    <location>
        <position position="71"/>
    </location>
    <ligand>
        <name>tRNA</name>
        <dbReference type="ChEBI" id="CHEBI:17843"/>
    </ligand>
</feature>
<dbReference type="GO" id="GO:0072344">
    <property type="term" value="P:rescue of stalled ribosome"/>
    <property type="evidence" value="ECO:0007669"/>
    <property type="project" value="UniProtKB-UniRule"/>
</dbReference>